<dbReference type="PANTHER" id="PTHR35726:SF4">
    <property type="entry name" value="GLUTAMIC ACID-RICH PROTEIN-LIKE"/>
    <property type="match status" value="1"/>
</dbReference>
<evidence type="ECO:0000256" key="1">
    <source>
        <dbReference type="SAM" id="MobiDB-lite"/>
    </source>
</evidence>
<organism evidence="2 3">
    <name type="scientific">Nepenthes gracilis</name>
    <name type="common">Slender pitcher plant</name>
    <dbReference type="NCBI Taxonomy" id="150966"/>
    <lineage>
        <taxon>Eukaryota</taxon>
        <taxon>Viridiplantae</taxon>
        <taxon>Streptophyta</taxon>
        <taxon>Embryophyta</taxon>
        <taxon>Tracheophyta</taxon>
        <taxon>Spermatophyta</taxon>
        <taxon>Magnoliopsida</taxon>
        <taxon>eudicotyledons</taxon>
        <taxon>Gunneridae</taxon>
        <taxon>Pentapetalae</taxon>
        <taxon>Caryophyllales</taxon>
        <taxon>Nepenthaceae</taxon>
        <taxon>Nepenthes</taxon>
    </lineage>
</organism>
<evidence type="ECO:0000313" key="3">
    <source>
        <dbReference type="Proteomes" id="UP001279734"/>
    </source>
</evidence>
<reference evidence="2" key="1">
    <citation type="submission" date="2023-05" db="EMBL/GenBank/DDBJ databases">
        <title>Nepenthes gracilis genome sequencing.</title>
        <authorList>
            <person name="Fukushima K."/>
        </authorList>
    </citation>
    <scope>NUCLEOTIDE SEQUENCE</scope>
    <source>
        <strain evidence="2">SING2019-196</strain>
    </source>
</reference>
<dbReference type="Proteomes" id="UP001279734">
    <property type="component" value="Unassembled WGS sequence"/>
</dbReference>
<keyword evidence="3" id="KW-1185">Reference proteome</keyword>
<comment type="caution">
    <text evidence="2">The sequence shown here is derived from an EMBL/GenBank/DDBJ whole genome shotgun (WGS) entry which is preliminary data.</text>
</comment>
<dbReference type="EMBL" id="BSYO01000003">
    <property type="protein sequence ID" value="GMH02653.1"/>
    <property type="molecule type" value="Genomic_DNA"/>
</dbReference>
<dbReference type="PANTHER" id="PTHR35726">
    <property type="entry name" value="GLUTAMIC ACID-RICH PROTEIN-LIKE"/>
    <property type="match status" value="1"/>
</dbReference>
<evidence type="ECO:0000313" key="2">
    <source>
        <dbReference type="EMBL" id="GMH02653.1"/>
    </source>
</evidence>
<dbReference type="AlphaFoldDB" id="A0AAD3XF85"/>
<accession>A0AAD3XF85</accession>
<feature type="region of interest" description="Disordered" evidence="1">
    <location>
        <begin position="99"/>
        <end position="121"/>
    </location>
</feature>
<name>A0AAD3XF85_NEPGR</name>
<feature type="region of interest" description="Disordered" evidence="1">
    <location>
        <begin position="31"/>
        <end position="58"/>
    </location>
</feature>
<gene>
    <name evidence="2" type="ORF">Nepgr_004492</name>
</gene>
<protein>
    <submittedName>
        <fullName evidence="2">Uncharacterized protein</fullName>
    </submittedName>
</protein>
<sequence length="139" mass="15038">MDHTKKVVDLSSFLLLEAAGDSEADFDPWAAMNVGHGGAAAGDHGDEEEEDDDDAESCSYDACEDASHAYEVKDLCNDSGVCDDDGIHHISAGDEMIEGEDRTSEVASTADSHSWRDASKEKVSEMDKNKLFWETCLSS</sequence>
<proteinExistence type="predicted"/>
<feature type="compositionally biased region" description="Acidic residues" evidence="1">
    <location>
        <begin position="45"/>
        <end position="56"/>
    </location>
</feature>